<evidence type="ECO:0000313" key="1">
    <source>
        <dbReference type="EMBL" id="MDJ1173074.1"/>
    </source>
</evidence>
<evidence type="ECO:0008006" key="3">
    <source>
        <dbReference type="Google" id="ProtNLM"/>
    </source>
</evidence>
<dbReference type="PROSITE" id="PS51257">
    <property type="entry name" value="PROKAR_LIPOPROTEIN"/>
    <property type="match status" value="1"/>
</dbReference>
<protein>
    <recommendedName>
        <fullName evidence="3">Lipoprotein</fullName>
    </recommendedName>
</protein>
<dbReference type="Proteomes" id="UP001235849">
    <property type="component" value="Unassembled WGS sequence"/>
</dbReference>
<accession>A0ABT7B356</accession>
<gene>
    <name evidence="1" type="ORF">PMG25_03120</name>
</gene>
<reference evidence="1 2" key="1">
    <citation type="submission" date="2023-01" db="EMBL/GenBank/DDBJ databases">
        <title>Novel diversity within Roseofilum (Cyanobacteria; Desertifilaceae) from marine benthic mats with descriptions of four novel species.</title>
        <authorList>
            <person name="Wang Y."/>
            <person name="Berthold D.E."/>
            <person name="Hu J."/>
            <person name="Lefler F.W."/>
            <person name="Laughinghouse H.D. IV."/>
        </authorList>
    </citation>
    <scope>NUCLEOTIDE SEQUENCE [LARGE SCALE GENOMIC DNA]</scope>
    <source>
        <strain evidence="1 2">BLCC-M114</strain>
    </source>
</reference>
<proteinExistence type="predicted"/>
<organism evidence="1 2">
    <name type="scientific">Roseofilum capinflatum BLCC-M114</name>
    <dbReference type="NCBI Taxonomy" id="3022440"/>
    <lineage>
        <taxon>Bacteria</taxon>
        <taxon>Bacillati</taxon>
        <taxon>Cyanobacteriota</taxon>
        <taxon>Cyanophyceae</taxon>
        <taxon>Desertifilales</taxon>
        <taxon>Desertifilaceae</taxon>
        <taxon>Roseofilum</taxon>
        <taxon>Roseofilum capinflatum</taxon>
    </lineage>
</organism>
<dbReference type="RefSeq" id="WP_283765451.1">
    <property type="nucleotide sequence ID" value="NZ_JAQOSO010000012.1"/>
</dbReference>
<sequence length="211" mass="23095">MMNKFLGDRLLGVGLVLMVGCSVPEASAPNPGSVAVSSAETSLVSDLPQTKTETIFVEGEPQEITLKLYQQESIPVLTYYPENLMVNTACSDEGCGVFFEVPNAQVHVFFPPGEMTLEELEAGVTGDRGLLVSNGWQHQADYTEPEILVYPWMKKAIAFIHAEDNILGMVYLGQSQGQVFRVTLAYAGDMGDGFAPRAEIILRYLQVRSLN</sequence>
<evidence type="ECO:0000313" key="2">
    <source>
        <dbReference type="Proteomes" id="UP001235849"/>
    </source>
</evidence>
<comment type="caution">
    <text evidence="1">The sequence shown here is derived from an EMBL/GenBank/DDBJ whole genome shotgun (WGS) entry which is preliminary data.</text>
</comment>
<keyword evidence="2" id="KW-1185">Reference proteome</keyword>
<dbReference type="EMBL" id="JAQOSO010000012">
    <property type="protein sequence ID" value="MDJ1173074.1"/>
    <property type="molecule type" value="Genomic_DNA"/>
</dbReference>
<name>A0ABT7B356_9CYAN</name>